<dbReference type="PRINTS" id="PR00792">
    <property type="entry name" value="PEPSIN"/>
</dbReference>
<evidence type="ECO:0000256" key="4">
    <source>
        <dbReference type="SAM" id="MobiDB-lite"/>
    </source>
</evidence>
<evidence type="ECO:0000256" key="3">
    <source>
        <dbReference type="PIRSR" id="PIRSR601461-2"/>
    </source>
</evidence>
<organism evidence="7 8">
    <name type="scientific">Rhodonia placenta</name>
    <dbReference type="NCBI Taxonomy" id="104341"/>
    <lineage>
        <taxon>Eukaryota</taxon>
        <taxon>Fungi</taxon>
        <taxon>Dikarya</taxon>
        <taxon>Basidiomycota</taxon>
        <taxon>Agaricomycotina</taxon>
        <taxon>Agaricomycetes</taxon>
        <taxon>Polyporales</taxon>
        <taxon>Adustoporiaceae</taxon>
        <taxon>Rhodonia</taxon>
    </lineage>
</organism>
<keyword evidence="5" id="KW-0732">Signal</keyword>
<dbReference type="CDD" id="cd05471">
    <property type="entry name" value="pepsin_like"/>
    <property type="match status" value="1"/>
</dbReference>
<feature type="active site" evidence="2">
    <location>
        <position position="330"/>
    </location>
</feature>
<evidence type="ECO:0000313" key="8">
    <source>
        <dbReference type="Proteomes" id="UP000639403"/>
    </source>
</evidence>
<feature type="domain" description="Peptidase A1" evidence="6">
    <location>
        <begin position="75"/>
        <end position="451"/>
    </location>
</feature>
<feature type="region of interest" description="Disordered" evidence="4">
    <location>
        <begin position="518"/>
        <end position="537"/>
    </location>
</feature>
<evidence type="ECO:0000313" key="7">
    <source>
        <dbReference type="EMBL" id="KAF9810390.1"/>
    </source>
</evidence>
<accession>A0A8H7NZ90</accession>
<dbReference type="PANTHER" id="PTHR47966">
    <property type="entry name" value="BETA-SITE APP-CLEAVING ENZYME, ISOFORM A-RELATED"/>
    <property type="match status" value="1"/>
</dbReference>
<evidence type="ECO:0000256" key="5">
    <source>
        <dbReference type="SAM" id="SignalP"/>
    </source>
</evidence>
<dbReference type="PROSITE" id="PS51767">
    <property type="entry name" value="PEPTIDASE_A1"/>
    <property type="match status" value="1"/>
</dbReference>
<comment type="similarity">
    <text evidence="1">Belongs to the peptidase A1 family.</text>
</comment>
<dbReference type="InterPro" id="IPR018247">
    <property type="entry name" value="EF_Hand_1_Ca_BS"/>
</dbReference>
<evidence type="ECO:0000256" key="2">
    <source>
        <dbReference type="PIRSR" id="PIRSR601461-1"/>
    </source>
</evidence>
<dbReference type="Gene3D" id="2.40.70.10">
    <property type="entry name" value="Acid Proteases"/>
    <property type="match status" value="2"/>
</dbReference>
<feature type="chain" id="PRO_5034064358" description="Peptidase A1 domain-containing protein" evidence="5">
    <location>
        <begin position="21"/>
        <end position="566"/>
    </location>
</feature>
<feature type="compositionally biased region" description="Low complexity" evidence="4">
    <location>
        <begin position="518"/>
        <end position="528"/>
    </location>
</feature>
<evidence type="ECO:0000256" key="1">
    <source>
        <dbReference type="ARBA" id="ARBA00007447"/>
    </source>
</evidence>
<dbReference type="GO" id="GO:0004190">
    <property type="term" value="F:aspartic-type endopeptidase activity"/>
    <property type="evidence" value="ECO:0007669"/>
    <property type="project" value="InterPro"/>
</dbReference>
<dbReference type="InterPro" id="IPR033121">
    <property type="entry name" value="PEPTIDASE_A1"/>
</dbReference>
<name>A0A8H7NZ90_9APHY</name>
<dbReference type="SUPFAM" id="SSF50630">
    <property type="entry name" value="Acid proteases"/>
    <property type="match status" value="1"/>
</dbReference>
<dbReference type="InterPro" id="IPR021109">
    <property type="entry name" value="Peptidase_aspartic_dom_sf"/>
</dbReference>
<dbReference type="InterPro" id="IPR034164">
    <property type="entry name" value="Pepsin-like_dom"/>
</dbReference>
<dbReference type="InterPro" id="IPR001461">
    <property type="entry name" value="Aspartic_peptidase_A1"/>
</dbReference>
<dbReference type="PROSITE" id="PS00018">
    <property type="entry name" value="EF_HAND_1"/>
    <property type="match status" value="1"/>
</dbReference>
<dbReference type="GO" id="GO:0006508">
    <property type="term" value="P:proteolysis"/>
    <property type="evidence" value="ECO:0007669"/>
    <property type="project" value="InterPro"/>
</dbReference>
<dbReference type="PANTHER" id="PTHR47966:SF51">
    <property type="entry name" value="BETA-SITE APP-CLEAVING ENZYME, ISOFORM A-RELATED"/>
    <property type="match status" value="1"/>
</dbReference>
<feature type="active site" evidence="2">
    <location>
        <position position="91"/>
    </location>
</feature>
<feature type="signal peptide" evidence="5">
    <location>
        <begin position="1"/>
        <end position="20"/>
    </location>
</feature>
<sequence length="566" mass="59395">MYTAGLCTLFSLLMSSLVSGLPVRVVNGGADLRDENGARRRGITLPMKGGAVVKRNVEELLVGSIGLGDFADVVYTVAIQIGNTTTAVNLDTGSSDLWVMSTSCQTSVCRQSNATAFSVATFQSTEANVNLTFGDATTGTFAAGPVGLDSVTLAGLSVPNQPFAAVDNTDNTAVLNGGAGIIGLGFPAESTIQNEVVAQKFNNPSTTDDFISNINTYGPFVSRLVASGVIDQPLFAITLQRDTIDVSGSGEITIGELPAGVDNSSITWVPVRLYDPAEGGLNPPTFASNETYPLRWEVPIENVYLDGKQLANSTIPPNGVPSSFVSALIDSGNSLIRGPQDVVNNILSAVSPAYAADSSAKPTLPCASAHNLTYQIGGRLFPVDPRDFIAQAENGNASTCVASSVVSTDPPSVGTLFSWSLGDPFLKSNMVVFYYGNLTHPSVDPPRIGFRSIVPTNASALLDEAVSVASQDHGNFECMYRLTVLTYLCGLIKNLLATVNVAPTSSEVFEITVTSTATTSAPSHSMPPIDRTSSQNSSASVTKPHLFRSCFSIVAPVVYLSFLLVF</sequence>
<comment type="caution">
    <text evidence="7">The sequence shown here is derived from an EMBL/GenBank/DDBJ whole genome shotgun (WGS) entry which is preliminary data.</text>
</comment>
<reference evidence="7" key="2">
    <citation type="journal article" name="Front. Microbiol.">
        <title>Degradative Capacity of Two Strains of Rhodonia placenta: From Phenotype to Genotype.</title>
        <authorList>
            <person name="Kolle M."/>
            <person name="Horta M.A.C."/>
            <person name="Nowrousian M."/>
            <person name="Ohm R.A."/>
            <person name="Benz J.P."/>
            <person name="Pilgard A."/>
        </authorList>
    </citation>
    <scope>NUCLEOTIDE SEQUENCE</scope>
    <source>
        <strain evidence="7">FPRL280</strain>
    </source>
</reference>
<reference evidence="7" key="1">
    <citation type="submission" date="2020-11" db="EMBL/GenBank/DDBJ databases">
        <authorList>
            <person name="Koelle M."/>
            <person name="Horta M.A.C."/>
            <person name="Nowrousian M."/>
            <person name="Ohm R.A."/>
            <person name="Benz P."/>
            <person name="Pilgard A."/>
        </authorList>
    </citation>
    <scope>NUCLEOTIDE SEQUENCE</scope>
    <source>
        <strain evidence="7">FPRL280</strain>
    </source>
</reference>
<dbReference type="Proteomes" id="UP000639403">
    <property type="component" value="Unassembled WGS sequence"/>
</dbReference>
<gene>
    <name evidence="7" type="ORF">IEO21_06965</name>
</gene>
<proteinExistence type="inferred from homology"/>
<feature type="disulfide bond" evidence="3">
    <location>
        <begin position="104"/>
        <end position="109"/>
    </location>
</feature>
<protein>
    <recommendedName>
        <fullName evidence="6">Peptidase A1 domain-containing protein</fullName>
    </recommendedName>
</protein>
<keyword evidence="3" id="KW-1015">Disulfide bond</keyword>
<evidence type="ECO:0000259" key="6">
    <source>
        <dbReference type="PROSITE" id="PS51767"/>
    </source>
</evidence>
<dbReference type="AlphaFoldDB" id="A0A8H7NZ90"/>
<dbReference type="Pfam" id="PF00026">
    <property type="entry name" value="Asp"/>
    <property type="match status" value="1"/>
</dbReference>
<dbReference type="EMBL" id="JADOXO010000176">
    <property type="protein sequence ID" value="KAF9810390.1"/>
    <property type="molecule type" value="Genomic_DNA"/>
</dbReference>